<accession>A0ABV6Y6S6</accession>
<organism evidence="1 2">
    <name type="scientific">Microvirga arabica</name>
    <dbReference type="NCBI Taxonomy" id="1128671"/>
    <lineage>
        <taxon>Bacteria</taxon>
        <taxon>Pseudomonadati</taxon>
        <taxon>Pseudomonadota</taxon>
        <taxon>Alphaproteobacteria</taxon>
        <taxon>Hyphomicrobiales</taxon>
        <taxon>Methylobacteriaceae</taxon>
        <taxon>Microvirga</taxon>
    </lineage>
</organism>
<reference evidence="1 2" key="1">
    <citation type="submission" date="2024-09" db="EMBL/GenBank/DDBJ databases">
        <title>Nodulacao em especies de Leguminosae Basais da Amazonia e Caracterizacao dos Rizobios e Bacterias Associadas aos Nodulos.</title>
        <authorList>
            <person name="Jambeiro I.C.A."/>
            <person name="Lopes I.S."/>
            <person name="Aguiar E.R.G.R."/>
            <person name="Santos A.F.J."/>
            <person name="Dos Santos J.M.F."/>
            <person name="Gross E."/>
        </authorList>
    </citation>
    <scope>NUCLEOTIDE SEQUENCE [LARGE SCALE GENOMIC DNA]</scope>
    <source>
        <strain evidence="1 2">BRUESC1165</strain>
    </source>
</reference>
<dbReference type="EMBL" id="JBHOMY010000025">
    <property type="protein sequence ID" value="MFC1456964.1"/>
    <property type="molecule type" value="Genomic_DNA"/>
</dbReference>
<gene>
    <name evidence="1" type="ORF">ACETIH_09580</name>
</gene>
<dbReference type="Proteomes" id="UP001593940">
    <property type="component" value="Unassembled WGS sequence"/>
</dbReference>
<comment type="caution">
    <text evidence="1">The sequence shown here is derived from an EMBL/GenBank/DDBJ whole genome shotgun (WGS) entry which is preliminary data.</text>
</comment>
<dbReference type="RefSeq" id="WP_377029556.1">
    <property type="nucleotide sequence ID" value="NZ_JBHOMY010000025.1"/>
</dbReference>
<name>A0ABV6Y6S6_9HYPH</name>
<protein>
    <submittedName>
        <fullName evidence="1">Uncharacterized protein</fullName>
    </submittedName>
</protein>
<sequence length="193" mass="20687">MALIALSVWCCLEAVTSTFELSQITHSFPASCLEDDKILSIDQMIADRAVATLKNHIADLTLAKVAKGAFARPTICVAVLLATIASEDDYHGVLTWRADAALLLSSIDGVDVTTTIVESLLLERSPWHNLLSTVGLNHVHTTDLSRSSLVEATSRVGLGSGPLHVSIGFVARSKGKAQQCDAIVNRRSGRRPE</sequence>
<evidence type="ECO:0000313" key="2">
    <source>
        <dbReference type="Proteomes" id="UP001593940"/>
    </source>
</evidence>
<evidence type="ECO:0000313" key="1">
    <source>
        <dbReference type="EMBL" id="MFC1456964.1"/>
    </source>
</evidence>
<keyword evidence="2" id="KW-1185">Reference proteome</keyword>
<proteinExistence type="predicted"/>